<evidence type="ECO:0000256" key="6">
    <source>
        <dbReference type="SAM" id="Phobius"/>
    </source>
</evidence>
<protein>
    <submittedName>
        <fullName evidence="8">Flagellar biosynthetic protein FliO</fullName>
    </submittedName>
</protein>
<organism evidence="8 9">
    <name type="scientific">Coralloluteibacterium stylophorae</name>
    <dbReference type="NCBI Taxonomy" id="1776034"/>
    <lineage>
        <taxon>Bacteria</taxon>
        <taxon>Pseudomonadati</taxon>
        <taxon>Pseudomonadota</taxon>
        <taxon>Gammaproteobacteria</taxon>
        <taxon>Lysobacterales</taxon>
        <taxon>Lysobacteraceae</taxon>
        <taxon>Coralloluteibacterium</taxon>
    </lineage>
</organism>
<feature type="chain" id="PRO_5042946089" evidence="7">
    <location>
        <begin position="25"/>
        <end position="126"/>
    </location>
</feature>
<keyword evidence="9" id="KW-1185">Reference proteome</keyword>
<keyword evidence="2" id="KW-1003">Cell membrane</keyword>
<dbReference type="RefSeq" id="WP_213173909.1">
    <property type="nucleotide sequence ID" value="NZ_JAGQFT020000014.1"/>
</dbReference>
<evidence type="ECO:0000256" key="4">
    <source>
        <dbReference type="ARBA" id="ARBA00022989"/>
    </source>
</evidence>
<dbReference type="InterPro" id="IPR022781">
    <property type="entry name" value="Flagellar_biosynth_FliO"/>
</dbReference>
<gene>
    <name evidence="8" type="ORF">KB893_016635</name>
</gene>
<keyword evidence="3 6" id="KW-0812">Transmembrane</keyword>
<proteinExistence type="predicted"/>
<keyword evidence="5 6" id="KW-0472">Membrane</keyword>
<dbReference type="EMBL" id="JAGQFT020000014">
    <property type="protein sequence ID" value="MBS7458770.1"/>
    <property type="molecule type" value="Genomic_DNA"/>
</dbReference>
<keyword evidence="8" id="KW-0282">Flagellum</keyword>
<evidence type="ECO:0000313" key="8">
    <source>
        <dbReference type="EMBL" id="MBS7458770.1"/>
    </source>
</evidence>
<keyword evidence="4 6" id="KW-1133">Transmembrane helix</keyword>
<evidence type="ECO:0000256" key="7">
    <source>
        <dbReference type="SAM" id="SignalP"/>
    </source>
</evidence>
<evidence type="ECO:0000313" key="9">
    <source>
        <dbReference type="Proteomes" id="UP000675747"/>
    </source>
</evidence>
<sequence length="126" mass="12814">MASARIVSPLAAAALAAAPFACLAASTTNDSSLLGELVSILLPLSLIIAALVAFLLVARRRFRVSGRDTPLSVLQIVPVGPRERVVVLGTRSGGAIAVGVSAQRVSFITKLDAADLAVAPPSGDEQ</sequence>
<keyword evidence="7" id="KW-0732">Signal</keyword>
<feature type="signal peptide" evidence="7">
    <location>
        <begin position="1"/>
        <end position="24"/>
    </location>
</feature>
<dbReference type="GO" id="GO:0016020">
    <property type="term" value="C:membrane"/>
    <property type="evidence" value="ECO:0007669"/>
    <property type="project" value="InterPro"/>
</dbReference>
<accession>A0AAP2CFS1</accession>
<reference evidence="8 9" key="1">
    <citation type="journal article" date="2021" name="Microbiol. Resour. Announc.">
        <title>Draft Genome Sequence of Coralloluteibacterium stylophorae LMG 29479T.</title>
        <authorList>
            <person name="Karlyshev A.V."/>
            <person name="Kudryashova E.B."/>
            <person name="Ariskina E.V."/>
            <person name="Conroy A.P."/>
            <person name="Abidueva E.Y."/>
        </authorList>
    </citation>
    <scope>NUCLEOTIDE SEQUENCE [LARGE SCALE GENOMIC DNA]</scope>
    <source>
        <strain evidence="8 9">LMG 29479</strain>
    </source>
</reference>
<name>A0AAP2CFS1_9GAMM</name>
<dbReference type="Proteomes" id="UP000675747">
    <property type="component" value="Unassembled WGS sequence"/>
</dbReference>
<comment type="caution">
    <text evidence="8">The sequence shown here is derived from an EMBL/GenBank/DDBJ whole genome shotgun (WGS) entry which is preliminary data.</text>
</comment>
<evidence type="ECO:0000256" key="1">
    <source>
        <dbReference type="ARBA" id="ARBA00004236"/>
    </source>
</evidence>
<comment type="subcellular location">
    <subcellularLocation>
        <location evidence="1">Cell membrane</location>
    </subcellularLocation>
</comment>
<evidence type="ECO:0000256" key="5">
    <source>
        <dbReference type="ARBA" id="ARBA00023136"/>
    </source>
</evidence>
<feature type="transmembrane region" description="Helical" evidence="6">
    <location>
        <begin position="40"/>
        <end position="58"/>
    </location>
</feature>
<keyword evidence="8" id="KW-0969">Cilium</keyword>
<evidence type="ECO:0000256" key="2">
    <source>
        <dbReference type="ARBA" id="ARBA00022475"/>
    </source>
</evidence>
<dbReference type="GO" id="GO:0044781">
    <property type="term" value="P:bacterial-type flagellum organization"/>
    <property type="evidence" value="ECO:0007669"/>
    <property type="project" value="InterPro"/>
</dbReference>
<evidence type="ECO:0000256" key="3">
    <source>
        <dbReference type="ARBA" id="ARBA00022692"/>
    </source>
</evidence>
<keyword evidence="8" id="KW-0966">Cell projection</keyword>
<dbReference type="Pfam" id="PF04347">
    <property type="entry name" value="FliO"/>
    <property type="match status" value="1"/>
</dbReference>
<dbReference type="AlphaFoldDB" id="A0AAP2CFS1"/>